<dbReference type="GO" id="GO:0016020">
    <property type="term" value="C:membrane"/>
    <property type="evidence" value="ECO:0007669"/>
    <property type="project" value="UniProtKB-SubCell"/>
</dbReference>
<keyword evidence="11" id="KW-0464">Manganese</keyword>
<dbReference type="EMBL" id="GEZM01060216">
    <property type="protein sequence ID" value="JAV71190.1"/>
    <property type="molecule type" value="Transcribed_RNA"/>
</dbReference>
<dbReference type="InterPro" id="IPR029044">
    <property type="entry name" value="Nucleotide-diphossugar_trans"/>
</dbReference>
<keyword evidence="6 11" id="KW-0812">Transmembrane</keyword>
<proteinExistence type="inferred from homology"/>
<dbReference type="PANTHER" id="PTHR19300:SF48">
    <property type="entry name" value="BETA-1,4-N-ACETYLGALACTOSAMINYLTRANSFERASE"/>
    <property type="match status" value="1"/>
</dbReference>
<keyword evidence="9 11" id="KW-0472">Membrane</keyword>
<dbReference type="PANTHER" id="PTHR19300">
    <property type="entry name" value="BETA-1,4-GALACTOSYLTRANSFERASE"/>
    <property type="match status" value="1"/>
</dbReference>
<dbReference type="Pfam" id="PF02709">
    <property type="entry name" value="Glyco_transf_7C"/>
    <property type="match status" value="1"/>
</dbReference>
<accession>A0A1Y1LFS1</accession>
<dbReference type="GO" id="GO:0033842">
    <property type="term" value="F:N-acetyl-beta-glucosaminyl-derivative 4-beta-N-acetylgalactosaminyltransferase activity"/>
    <property type="evidence" value="ECO:0007669"/>
    <property type="project" value="TreeGrafter"/>
</dbReference>
<dbReference type="OrthoDB" id="10038994at2759"/>
<dbReference type="SUPFAM" id="SSF53448">
    <property type="entry name" value="Nucleotide-diphospho-sugar transferases"/>
    <property type="match status" value="1"/>
</dbReference>
<evidence type="ECO:0000259" key="13">
    <source>
        <dbReference type="Pfam" id="PF13733"/>
    </source>
</evidence>
<dbReference type="GO" id="GO:0008378">
    <property type="term" value="F:galactosyltransferase activity"/>
    <property type="evidence" value="ECO:0007669"/>
    <property type="project" value="TreeGrafter"/>
</dbReference>
<dbReference type="AlphaFoldDB" id="A0A1Y1LFS1"/>
<evidence type="ECO:0000256" key="2">
    <source>
        <dbReference type="ARBA" id="ARBA00004922"/>
    </source>
</evidence>
<dbReference type="Gene3D" id="3.90.550.10">
    <property type="entry name" value="Spore Coat Polysaccharide Biosynthesis Protein SpsA, Chain A"/>
    <property type="match status" value="1"/>
</dbReference>
<dbReference type="EMBL" id="GEZM01060219">
    <property type="protein sequence ID" value="JAV71187.1"/>
    <property type="molecule type" value="Transcribed_RNA"/>
</dbReference>
<dbReference type="GO" id="GO:0006688">
    <property type="term" value="P:glycosphingolipid biosynthetic process"/>
    <property type="evidence" value="ECO:0007669"/>
    <property type="project" value="TreeGrafter"/>
</dbReference>
<dbReference type="UniPathway" id="UPA00378"/>
<feature type="domain" description="Galactosyltransferase C-terminal" evidence="12">
    <location>
        <begin position="199"/>
        <end position="276"/>
    </location>
</feature>
<sequence length="321" mass="37507">MVLRNLFSDHAMKKIAICLTCMLMLIVLIFHPDRHSKYYTFIAIVDTYKELFFNSFEINKNVSKCSADFYKRLIESKREAVLQNIYVSKHFISPAHGGEYANDNCNPMFSVAIIVPYRNRTAQLQMFVNYMHYFLQEQKVHYRLFIVEQSDRLPFNRAKMMNVGALVAMKMNYSCLILHDVDLLPLNLQNIYACSNKPRHMSSSIDTFRYNLPYLELCGGVLSIQSSQFRKINGMSNFFYGWGGEDDDLFKRLQKYDLTPDRLSPEVSVYTMILHKKEMASATRLENLKYSTDRQETDGLNTIGNNHEVHLKSLYTHILVF</sequence>
<dbReference type="GO" id="GO:0046872">
    <property type="term" value="F:metal ion binding"/>
    <property type="evidence" value="ECO:0007669"/>
    <property type="project" value="UniProtKB-UniRule"/>
</dbReference>
<feature type="transmembrane region" description="Helical" evidence="11">
    <location>
        <begin position="12"/>
        <end position="30"/>
    </location>
</feature>
<name>A0A1Y1LFS1_PHOPY</name>
<evidence type="ECO:0000256" key="1">
    <source>
        <dbReference type="ARBA" id="ARBA00004606"/>
    </source>
</evidence>
<feature type="domain" description="Galactosyltransferase N-terminal" evidence="13">
    <location>
        <begin position="77"/>
        <end position="195"/>
    </location>
</feature>
<evidence type="ECO:0000256" key="9">
    <source>
        <dbReference type="ARBA" id="ARBA00023136"/>
    </source>
</evidence>
<dbReference type="GO" id="GO:0005794">
    <property type="term" value="C:Golgi apparatus"/>
    <property type="evidence" value="ECO:0007669"/>
    <property type="project" value="TreeGrafter"/>
</dbReference>
<comment type="function">
    <text evidence="11">Catalyzes the transfer of galactose onto proteins or lipids.</text>
</comment>
<dbReference type="PRINTS" id="PR02050">
    <property type="entry name" value="B14GALTRFASE"/>
</dbReference>
<keyword evidence="5 11" id="KW-0808">Transferase</keyword>
<comment type="subcellular location">
    <subcellularLocation>
        <location evidence="1 11">Membrane</location>
        <topology evidence="1 11">Single-pass type II membrane protein</topology>
    </subcellularLocation>
</comment>
<dbReference type="InterPro" id="IPR027995">
    <property type="entry name" value="Galactosyl_T_N"/>
</dbReference>
<comment type="similarity">
    <text evidence="3 11">Belongs to the glycosyltransferase 7 family.</text>
</comment>
<keyword evidence="4 11" id="KW-0328">Glycosyltransferase</keyword>
<evidence type="ECO:0000256" key="6">
    <source>
        <dbReference type="ARBA" id="ARBA00022692"/>
    </source>
</evidence>
<dbReference type="GeneID" id="116182040"/>
<dbReference type="InterPro" id="IPR027791">
    <property type="entry name" value="Galactosyl_T_C"/>
</dbReference>
<organism evidence="14">
    <name type="scientific">Photinus pyralis</name>
    <name type="common">Common eastern firefly</name>
    <name type="synonym">Lampyris pyralis</name>
    <dbReference type="NCBI Taxonomy" id="7054"/>
    <lineage>
        <taxon>Eukaryota</taxon>
        <taxon>Metazoa</taxon>
        <taxon>Ecdysozoa</taxon>
        <taxon>Arthropoda</taxon>
        <taxon>Hexapoda</taxon>
        <taxon>Insecta</taxon>
        <taxon>Pterygota</taxon>
        <taxon>Neoptera</taxon>
        <taxon>Endopterygota</taxon>
        <taxon>Coleoptera</taxon>
        <taxon>Polyphaga</taxon>
        <taxon>Elateriformia</taxon>
        <taxon>Elateroidea</taxon>
        <taxon>Lampyridae</taxon>
        <taxon>Lampyrinae</taxon>
        <taxon>Photinus</taxon>
    </lineage>
</organism>
<dbReference type="Pfam" id="PF13733">
    <property type="entry name" value="Glyco_transf_7N"/>
    <property type="match status" value="1"/>
</dbReference>
<comment type="cofactor">
    <cofactor evidence="11">
        <name>Mn(2+)</name>
        <dbReference type="ChEBI" id="CHEBI:29035"/>
    </cofactor>
</comment>
<evidence type="ECO:0000259" key="12">
    <source>
        <dbReference type="Pfam" id="PF02709"/>
    </source>
</evidence>
<evidence type="ECO:0000256" key="5">
    <source>
        <dbReference type="ARBA" id="ARBA00022679"/>
    </source>
</evidence>
<evidence type="ECO:0000256" key="10">
    <source>
        <dbReference type="ARBA" id="ARBA00023180"/>
    </source>
</evidence>
<keyword evidence="8 11" id="KW-1133">Transmembrane helix</keyword>
<evidence type="ECO:0000256" key="8">
    <source>
        <dbReference type="ARBA" id="ARBA00022989"/>
    </source>
</evidence>
<evidence type="ECO:0000256" key="3">
    <source>
        <dbReference type="ARBA" id="ARBA00005735"/>
    </source>
</evidence>
<protein>
    <recommendedName>
        <fullName evidence="11">Beta-1,4-N-acetylgalactosaminyltransferase</fullName>
        <ecNumber evidence="11">2.4.1.-</ecNumber>
    </recommendedName>
    <alternativeName>
        <fullName evidence="11">Beta-4-GalNAcT</fullName>
    </alternativeName>
</protein>
<evidence type="ECO:0000256" key="11">
    <source>
        <dbReference type="RuleBase" id="RU368121"/>
    </source>
</evidence>
<dbReference type="InterPro" id="IPR003859">
    <property type="entry name" value="Galactosyl_T"/>
</dbReference>
<comment type="pathway">
    <text evidence="2 11">Protein modification; protein glycosylation.</text>
</comment>
<reference evidence="14" key="1">
    <citation type="journal article" date="2016" name="Sci. Rep.">
        <title>Molecular characterization of firefly nuptial gifts: a multi-omics approach sheds light on postcopulatory sexual selection.</title>
        <authorList>
            <person name="Al-Wathiqui N."/>
            <person name="Fallon T.R."/>
            <person name="South A."/>
            <person name="Weng J.K."/>
            <person name="Lewis S.M."/>
        </authorList>
    </citation>
    <scope>NUCLEOTIDE SEQUENCE</scope>
</reference>
<keyword evidence="10 11" id="KW-0325">Glycoprotein</keyword>
<keyword evidence="11" id="KW-0479">Metal-binding</keyword>
<dbReference type="RefSeq" id="XP_031358394.1">
    <property type="nucleotide sequence ID" value="XM_031502534.1"/>
</dbReference>
<evidence type="ECO:0000256" key="4">
    <source>
        <dbReference type="ARBA" id="ARBA00022676"/>
    </source>
</evidence>
<dbReference type="EC" id="2.4.1.-" evidence="11"/>
<dbReference type="GO" id="GO:0005975">
    <property type="term" value="P:carbohydrate metabolic process"/>
    <property type="evidence" value="ECO:0007669"/>
    <property type="project" value="InterPro"/>
</dbReference>
<keyword evidence="7 11" id="KW-0735">Signal-anchor</keyword>
<evidence type="ECO:0000256" key="7">
    <source>
        <dbReference type="ARBA" id="ARBA00022968"/>
    </source>
</evidence>
<dbReference type="KEGG" id="ppyr:116182040"/>
<evidence type="ECO:0000313" key="14">
    <source>
        <dbReference type="EMBL" id="JAV71190.1"/>
    </source>
</evidence>